<dbReference type="InterPro" id="IPR038765">
    <property type="entry name" value="Papain-like_cys_pep_sf"/>
</dbReference>
<reference evidence="2 3" key="1">
    <citation type="journal article" date="2024" name="IMA Fungus">
        <title>IMA Genome - F19 : A genome assembly and annotation guide to empower mycologists, including annotated draft genome sequences of Ceratocystis pirilliformis, Diaporthe australafricana, Fusarium ophioides, Paecilomyces lecythidis, and Sporothrix stenoceras.</title>
        <authorList>
            <person name="Aylward J."/>
            <person name="Wilson A.M."/>
            <person name="Visagie C.M."/>
            <person name="Spraker J."/>
            <person name="Barnes I."/>
            <person name="Buitendag C."/>
            <person name="Ceriani C."/>
            <person name="Del Mar Angel L."/>
            <person name="du Plessis D."/>
            <person name="Fuchs T."/>
            <person name="Gasser K."/>
            <person name="Kramer D."/>
            <person name="Li W."/>
            <person name="Munsamy K."/>
            <person name="Piso A."/>
            <person name="Price J.L."/>
            <person name="Sonnekus B."/>
            <person name="Thomas C."/>
            <person name="van der Nest A."/>
            <person name="van Dijk A."/>
            <person name="van Heerden A."/>
            <person name="van Vuuren N."/>
            <person name="Yilmaz N."/>
            <person name="Duong T.A."/>
            <person name="van der Merwe N.A."/>
            <person name="Wingfield M.J."/>
            <person name="Wingfield B.D."/>
        </authorList>
    </citation>
    <scope>NUCLEOTIDE SEQUENCE [LARGE SCALE GENOMIC DNA]</scope>
    <source>
        <strain evidence="2 3">CMW 18167</strain>
    </source>
</reference>
<dbReference type="SUPFAM" id="SSF54001">
    <property type="entry name" value="Cysteine proteinases"/>
    <property type="match status" value="1"/>
</dbReference>
<accession>A0ABR3X5H9</accession>
<dbReference type="Proteomes" id="UP001583193">
    <property type="component" value="Unassembled WGS sequence"/>
</dbReference>
<comment type="caution">
    <text evidence="2">The sequence shown here is derived from an EMBL/GenBank/DDBJ whole genome shotgun (WGS) entry which is preliminary data.</text>
</comment>
<proteinExistence type="inferred from homology"/>
<dbReference type="PANTHER" id="PTHR11786:SF0">
    <property type="entry name" value="ARYLAMINE N-ACETYLTRANSFERASE 4-RELATED"/>
    <property type="match status" value="1"/>
</dbReference>
<name>A0ABR3X5H9_9EURO</name>
<dbReference type="InterPro" id="IPR053710">
    <property type="entry name" value="Arylamine_NAT_domain_sf"/>
</dbReference>
<dbReference type="EMBL" id="JAVDPF010000029">
    <property type="protein sequence ID" value="KAL1870986.1"/>
    <property type="molecule type" value="Genomic_DNA"/>
</dbReference>
<evidence type="ECO:0000313" key="3">
    <source>
        <dbReference type="Proteomes" id="UP001583193"/>
    </source>
</evidence>
<evidence type="ECO:0000256" key="1">
    <source>
        <dbReference type="ARBA" id="ARBA00006547"/>
    </source>
</evidence>
<evidence type="ECO:0008006" key="4">
    <source>
        <dbReference type="Google" id="ProtNLM"/>
    </source>
</evidence>
<comment type="similarity">
    <text evidence="1">Belongs to the arylamine N-acetyltransferase family.</text>
</comment>
<organism evidence="2 3">
    <name type="scientific">Paecilomyces lecythidis</name>
    <dbReference type="NCBI Taxonomy" id="3004212"/>
    <lineage>
        <taxon>Eukaryota</taxon>
        <taxon>Fungi</taxon>
        <taxon>Dikarya</taxon>
        <taxon>Ascomycota</taxon>
        <taxon>Pezizomycotina</taxon>
        <taxon>Eurotiomycetes</taxon>
        <taxon>Eurotiomycetidae</taxon>
        <taxon>Eurotiales</taxon>
        <taxon>Thermoascaceae</taxon>
        <taxon>Paecilomyces</taxon>
    </lineage>
</organism>
<dbReference type="InterPro" id="IPR001447">
    <property type="entry name" value="Arylamine_N-AcTrfase"/>
</dbReference>
<evidence type="ECO:0000313" key="2">
    <source>
        <dbReference type="EMBL" id="KAL1870986.1"/>
    </source>
</evidence>
<keyword evidence="3" id="KW-1185">Reference proteome</keyword>
<dbReference type="PANTHER" id="PTHR11786">
    <property type="entry name" value="N-HYDROXYARYLAMINE O-ACETYLTRANSFERASE"/>
    <property type="match status" value="1"/>
</dbReference>
<gene>
    <name evidence="2" type="ORF">Plec18167_007293</name>
</gene>
<sequence>MTNPPPTYTRDQLAQYLKRIRYYGSKDSNEDETYSALNHLENAIQNDSLSALSELQKRHISTIPFGNSALHYSQHHSISIDPQTLYHKLVERELDGYCMENTGLFYIVLRSLGFQVYATGGRVSHFISRKVDDGTFGGLGHMVLIVTIGSGKYMVDVGFGPACPPRPLPLEAGYTAVSVAPAELRLARDSIPEFTDKSQRIWIYQVRSSPEKEWAPAYCFSEVEFLPQDFAVMNFSTSKGDNSPFTKDLMIMKGILDEDGEALIGQYTLSGTEVKQRIGGDTKTVAILRTEQDRVNALAKWFGIRLRPEEINGIRGMVSELVEA</sequence>
<dbReference type="Gene3D" id="3.30.2140.20">
    <property type="match status" value="1"/>
</dbReference>
<dbReference type="Pfam" id="PF00797">
    <property type="entry name" value="Acetyltransf_2"/>
    <property type="match status" value="1"/>
</dbReference>
<protein>
    <recommendedName>
        <fullName evidence="4">Arylamine N-acetyltransferase</fullName>
    </recommendedName>
</protein>